<evidence type="ECO:0000256" key="5">
    <source>
        <dbReference type="ARBA" id="ARBA00022737"/>
    </source>
</evidence>
<keyword evidence="2" id="KW-0489">Methyltransferase</keyword>
<dbReference type="SUPFAM" id="SSF53335">
    <property type="entry name" value="S-adenosyl-L-methionine-dependent methyltransferases"/>
    <property type="match status" value="1"/>
</dbReference>
<evidence type="ECO:0000256" key="1">
    <source>
        <dbReference type="ARBA" id="ARBA00004123"/>
    </source>
</evidence>
<keyword evidence="5" id="KW-0677">Repeat</keyword>
<comment type="subcellular location">
    <subcellularLocation>
        <location evidence="1">Nucleus</location>
    </subcellularLocation>
</comment>
<dbReference type="PROSITE" id="PS51680">
    <property type="entry name" value="SAM_MT_DRM"/>
    <property type="match status" value="1"/>
</dbReference>
<proteinExistence type="predicted"/>
<evidence type="ECO:0000313" key="12">
    <source>
        <dbReference type="Proteomes" id="UP001202328"/>
    </source>
</evidence>
<dbReference type="GO" id="GO:0003677">
    <property type="term" value="F:DNA binding"/>
    <property type="evidence" value="ECO:0007669"/>
    <property type="project" value="UniProtKB-KW"/>
</dbReference>
<dbReference type="PANTHER" id="PTHR23068">
    <property type="entry name" value="DNA CYTOSINE-5- -METHYLTRANSFERASE 3-RELATED"/>
    <property type="match status" value="1"/>
</dbReference>
<keyword evidence="4" id="KW-0949">S-adenosyl-L-methionine</keyword>
<feature type="compositionally biased region" description="Low complexity" evidence="8">
    <location>
        <begin position="1"/>
        <end position="11"/>
    </location>
</feature>
<keyword evidence="3" id="KW-0808">Transferase</keyword>
<sequence>MIEFSDSQSSSSDEEKCQIKFKSEEEFGAGSSSGAAATTSRRPIEVNPPPSSSSSSQRHKFIEMGFSPALVDRVLSEDDEGDDNFEVLLESLFQYSSSAATENVKSDRISSPITDDDSDFEMDGAETEVKSEVIEEDRRGYLLAMNFSVNEVDSAIERLGEDAPVNELVDYIVAAQIAGKNEDAAAKATESLFAPTTDRTVGLLLEMGFTEEEIAYAIDKFGGGDDISVQELADSIFAKRIGDAQGESTSDIMRQSGKAWRPFANHHGESMSRSQIRSGGWTTVEEGMSQNYAAPSSCFIPYEKDKDFMESLKRKRVKLEYVKPIAHGPSPRLLEAVAKPPYFFYGNVLGGSDDTWEKVTRFLYGVAQEFVNAESFSALSRKEGYVHNLPKENRFHILPKTAKVEGAFSYTEPEYIEQILGYPANHTDTLRYNPTERLRLLRSSFQTDTVGYYLSVLKMIYPNGLNVLSIYSGIGGAEVALHRLGVRLKCVVSVEDSETNQRILKRWWENTKQTGQLVQIQGIGKMTSSRIGSLANQYGSFDFVICQNPCVLTSGSSDGAVFAELDMKMFFEFVRVLQWVRGFAGSAG</sequence>
<dbReference type="GO" id="GO:0005634">
    <property type="term" value="C:nucleus"/>
    <property type="evidence" value="ECO:0007669"/>
    <property type="project" value="UniProtKB-SubCell"/>
</dbReference>
<feature type="domain" description="SAM-dependent MTase DRM-type" evidence="10">
    <location>
        <begin position="328"/>
        <end position="587"/>
    </location>
</feature>
<evidence type="ECO:0000256" key="3">
    <source>
        <dbReference type="ARBA" id="ARBA00022679"/>
    </source>
</evidence>
<dbReference type="InterPro" id="IPR029063">
    <property type="entry name" value="SAM-dependent_MTases_sf"/>
</dbReference>
<reference evidence="11" key="1">
    <citation type="submission" date="2022-04" db="EMBL/GenBank/DDBJ databases">
        <title>A functionally conserved STORR gene fusion in Papaver species that diverged 16.8 million years ago.</title>
        <authorList>
            <person name="Catania T."/>
        </authorList>
    </citation>
    <scope>NUCLEOTIDE SEQUENCE</scope>
    <source>
        <strain evidence="11">S-188037</strain>
    </source>
</reference>
<feature type="region of interest" description="Disordered" evidence="8">
    <location>
        <begin position="1"/>
        <end position="58"/>
    </location>
</feature>
<dbReference type="InterPro" id="IPR015940">
    <property type="entry name" value="UBA"/>
</dbReference>
<evidence type="ECO:0000256" key="7">
    <source>
        <dbReference type="ARBA" id="ARBA00023242"/>
    </source>
</evidence>
<dbReference type="InterPro" id="IPR030380">
    <property type="entry name" value="SAM_MeTfrase_DRM"/>
</dbReference>
<evidence type="ECO:0008006" key="13">
    <source>
        <dbReference type="Google" id="ProtNLM"/>
    </source>
</evidence>
<dbReference type="AlphaFoldDB" id="A0AAD4S9F9"/>
<gene>
    <name evidence="11" type="ORF">MKW98_019552</name>
</gene>
<dbReference type="InterPro" id="IPR050390">
    <property type="entry name" value="C5-Methyltransferase"/>
</dbReference>
<comment type="caution">
    <text evidence="11">The sequence shown here is derived from an EMBL/GenBank/DDBJ whole genome shotgun (WGS) entry which is preliminary data.</text>
</comment>
<dbReference type="EMBL" id="JAJJMB010012638">
    <property type="protein sequence ID" value="KAI3874979.1"/>
    <property type="molecule type" value="Genomic_DNA"/>
</dbReference>
<keyword evidence="12" id="KW-1185">Reference proteome</keyword>
<keyword evidence="6" id="KW-0238">DNA-binding</keyword>
<evidence type="ECO:0000256" key="8">
    <source>
        <dbReference type="SAM" id="MobiDB-lite"/>
    </source>
</evidence>
<keyword evidence="7" id="KW-0539">Nucleus</keyword>
<name>A0AAD4S9F9_9MAGN</name>
<dbReference type="PROSITE" id="PS50030">
    <property type="entry name" value="UBA"/>
    <property type="match status" value="1"/>
</dbReference>
<feature type="compositionally biased region" description="Low complexity" evidence="8">
    <location>
        <begin position="28"/>
        <end position="40"/>
    </location>
</feature>
<evidence type="ECO:0000256" key="2">
    <source>
        <dbReference type="ARBA" id="ARBA00022603"/>
    </source>
</evidence>
<evidence type="ECO:0000259" key="9">
    <source>
        <dbReference type="PROSITE" id="PS50030"/>
    </source>
</evidence>
<dbReference type="PANTHER" id="PTHR23068:SF11">
    <property type="entry name" value="INACTIVE DNA (CYTOSINE-5)-METHYLTRANSFERASE DRM3-RELATED"/>
    <property type="match status" value="1"/>
</dbReference>
<evidence type="ECO:0000256" key="6">
    <source>
        <dbReference type="ARBA" id="ARBA00023125"/>
    </source>
</evidence>
<protein>
    <recommendedName>
        <fullName evidence="13">SAM-dependent MTase DRM-type domain-containing protein</fullName>
    </recommendedName>
</protein>
<evidence type="ECO:0000259" key="10">
    <source>
        <dbReference type="PROSITE" id="PS51680"/>
    </source>
</evidence>
<evidence type="ECO:0000256" key="4">
    <source>
        <dbReference type="ARBA" id="ARBA00022691"/>
    </source>
</evidence>
<feature type="compositionally biased region" description="Basic and acidic residues" evidence="8">
    <location>
        <begin position="13"/>
        <end position="25"/>
    </location>
</feature>
<dbReference type="GO" id="GO:0032259">
    <property type="term" value="P:methylation"/>
    <property type="evidence" value="ECO:0007669"/>
    <property type="project" value="UniProtKB-KW"/>
</dbReference>
<dbReference type="Gene3D" id="3.40.50.150">
    <property type="entry name" value="Vaccinia Virus protein VP39"/>
    <property type="match status" value="1"/>
</dbReference>
<accession>A0AAD4S9F9</accession>
<feature type="domain" description="UBA" evidence="9">
    <location>
        <begin position="195"/>
        <end position="235"/>
    </location>
</feature>
<dbReference type="GO" id="GO:0008168">
    <property type="term" value="F:methyltransferase activity"/>
    <property type="evidence" value="ECO:0007669"/>
    <property type="project" value="UniProtKB-KW"/>
</dbReference>
<dbReference type="Proteomes" id="UP001202328">
    <property type="component" value="Unassembled WGS sequence"/>
</dbReference>
<evidence type="ECO:0000313" key="11">
    <source>
        <dbReference type="EMBL" id="KAI3874979.1"/>
    </source>
</evidence>
<organism evidence="11 12">
    <name type="scientific">Papaver atlanticum</name>
    <dbReference type="NCBI Taxonomy" id="357466"/>
    <lineage>
        <taxon>Eukaryota</taxon>
        <taxon>Viridiplantae</taxon>
        <taxon>Streptophyta</taxon>
        <taxon>Embryophyta</taxon>
        <taxon>Tracheophyta</taxon>
        <taxon>Spermatophyta</taxon>
        <taxon>Magnoliopsida</taxon>
        <taxon>Ranunculales</taxon>
        <taxon>Papaveraceae</taxon>
        <taxon>Papaveroideae</taxon>
        <taxon>Papaver</taxon>
    </lineage>
</organism>